<dbReference type="PANTHER" id="PTHR48020">
    <property type="entry name" value="PROTON MYO-INOSITOL COTRANSPORTER"/>
    <property type="match status" value="1"/>
</dbReference>
<dbReference type="GO" id="GO:0022857">
    <property type="term" value="F:transmembrane transporter activity"/>
    <property type="evidence" value="ECO:0007669"/>
    <property type="project" value="InterPro"/>
</dbReference>
<dbReference type="PROSITE" id="PS50850">
    <property type="entry name" value="MFS"/>
    <property type="match status" value="1"/>
</dbReference>
<evidence type="ECO:0000256" key="4">
    <source>
        <dbReference type="ARBA" id="ARBA00022692"/>
    </source>
</evidence>
<feature type="domain" description="Major facilitator superfamily (MFS) profile" evidence="9">
    <location>
        <begin position="21"/>
        <end position="448"/>
    </location>
</feature>
<evidence type="ECO:0000256" key="2">
    <source>
        <dbReference type="ARBA" id="ARBA00010992"/>
    </source>
</evidence>
<dbReference type="InterPro" id="IPR003663">
    <property type="entry name" value="Sugar/inositol_transpt"/>
</dbReference>
<feature type="transmembrane region" description="Helical" evidence="8">
    <location>
        <begin position="258"/>
        <end position="283"/>
    </location>
</feature>
<feature type="transmembrane region" description="Helical" evidence="8">
    <location>
        <begin position="118"/>
        <end position="139"/>
    </location>
</feature>
<evidence type="ECO:0000256" key="8">
    <source>
        <dbReference type="SAM" id="Phobius"/>
    </source>
</evidence>
<evidence type="ECO:0000256" key="6">
    <source>
        <dbReference type="ARBA" id="ARBA00023136"/>
    </source>
</evidence>
<dbReference type="InterPro" id="IPR005828">
    <property type="entry name" value="MFS_sugar_transport-like"/>
</dbReference>
<feature type="transmembrane region" description="Helical" evidence="8">
    <location>
        <begin position="177"/>
        <end position="199"/>
    </location>
</feature>
<dbReference type="Pfam" id="PF00083">
    <property type="entry name" value="Sugar_tr"/>
    <property type="match status" value="1"/>
</dbReference>
<dbReference type="SUPFAM" id="SSF103473">
    <property type="entry name" value="MFS general substrate transporter"/>
    <property type="match status" value="1"/>
</dbReference>
<feature type="transmembrane region" description="Helical" evidence="8">
    <location>
        <begin position="419"/>
        <end position="444"/>
    </location>
</feature>
<sequence length="453" mass="47350">MSGSQAAGSSGKAQKGRLTLYTWIITLGGFLFGYDTGIINGALPFLQSDFRLSALAEGTVTGALTLGAALGAVTVGQLVDRFGRRRVLFVLALLFSVGSAGIAFSTSLGMLISFRAVVGLAVGAVSAVVPLYLAELAPAHARGAIVTRNQFMIVTGQLLSYATNAWLGNVYLENESIWRWMFALSILPALALFLGMFAVPESPRWLLLLGRQDDALVALQRLEGSAGVQRLGEISASVSADTTVRTSTLADFFRSKKLLVLLLVGAGIGITQQITGVNALMYYGTQVLRESGFDTDAALTANIANGLISVVGAALGLWIVGRLPRRLALTIGLGGTTGSLVALALISGLAEGPSRAWLVLLISVIFLVFQQGLVSPVTWVLMSEIFPASARGAGMGTVTFASWLGNFAVSFTFPQVVAGIGLAPTFGIFAGLGVLAILFTRIFVPETAGRELG</sequence>
<reference evidence="10 11" key="1">
    <citation type="journal article" date="2014" name="Int. J. Syst. Evol. Microbiol.">
        <title>Complete genome sequence of Corynebacterium casei LMG S-19264T (=DSM 44701T), isolated from a smear-ripened cheese.</title>
        <authorList>
            <consortium name="US DOE Joint Genome Institute (JGI-PGF)"/>
            <person name="Walter F."/>
            <person name="Albersmeier A."/>
            <person name="Kalinowski J."/>
            <person name="Ruckert C."/>
        </authorList>
    </citation>
    <scope>NUCLEOTIDE SEQUENCE [LARGE SCALE GENOMIC DNA]</scope>
    <source>
        <strain evidence="10 11">CCM 8669</strain>
    </source>
</reference>
<feature type="transmembrane region" description="Helical" evidence="8">
    <location>
        <begin position="327"/>
        <end position="350"/>
    </location>
</feature>
<gene>
    <name evidence="10" type="primary">yfiG</name>
    <name evidence="10" type="ORF">GCM10007359_21320</name>
</gene>
<evidence type="ECO:0000256" key="7">
    <source>
        <dbReference type="RuleBase" id="RU003346"/>
    </source>
</evidence>
<dbReference type="PRINTS" id="PR00171">
    <property type="entry name" value="SUGRTRNSPORT"/>
</dbReference>
<dbReference type="Gene3D" id="1.20.1250.20">
    <property type="entry name" value="MFS general substrate transporter like domains"/>
    <property type="match status" value="1"/>
</dbReference>
<accession>A0A917MVT4</accession>
<dbReference type="InterPro" id="IPR020846">
    <property type="entry name" value="MFS_dom"/>
</dbReference>
<dbReference type="PANTHER" id="PTHR48020:SF12">
    <property type="entry name" value="PROTON MYO-INOSITOL COTRANSPORTER"/>
    <property type="match status" value="1"/>
</dbReference>
<dbReference type="InterPro" id="IPR005829">
    <property type="entry name" value="Sugar_transporter_CS"/>
</dbReference>
<name>A0A917MVT4_9MICC</name>
<keyword evidence="6 8" id="KW-0472">Membrane</keyword>
<dbReference type="InterPro" id="IPR050814">
    <property type="entry name" value="Myo-inositol_Transporter"/>
</dbReference>
<proteinExistence type="inferred from homology"/>
<feature type="transmembrane region" description="Helical" evidence="8">
    <location>
        <begin position="303"/>
        <end position="320"/>
    </location>
</feature>
<comment type="caution">
    <text evidence="10">The sequence shown here is derived from an EMBL/GenBank/DDBJ whole genome shotgun (WGS) entry which is preliminary data.</text>
</comment>
<feature type="transmembrane region" description="Helical" evidence="8">
    <location>
        <begin position="20"/>
        <end position="43"/>
    </location>
</feature>
<dbReference type="AlphaFoldDB" id="A0A917MVT4"/>
<keyword evidence="3 7" id="KW-0813">Transport</keyword>
<dbReference type="EMBL" id="BMDC01000005">
    <property type="protein sequence ID" value="GGH66817.1"/>
    <property type="molecule type" value="Genomic_DNA"/>
</dbReference>
<evidence type="ECO:0000256" key="5">
    <source>
        <dbReference type="ARBA" id="ARBA00022989"/>
    </source>
</evidence>
<comment type="similarity">
    <text evidence="2 7">Belongs to the major facilitator superfamily. Sugar transporter (TC 2.A.1.1) family.</text>
</comment>
<dbReference type="NCBIfam" id="TIGR00879">
    <property type="entry name" value="SP"/>
    <property type="match status" value="1"/>
</dbReference>
<dbReference type="PROSITE" id="PS00216">
    <property type="entry name" value="SUGAR_TRANSPORT_1"/>
    <property type="match status" value="1"/>
</dbReference>
<evidence type="ECO:0000259" key="9">
    <source>
        <dbReference type="PROSITE" id="PS50850"/>
    </source>
</evidence>
<dbReference type="RefSeq" id="WP_188360368.1">
    <property type="nucleotide sequence ID" value="NZ_BMDC01000005.1"/>
</dbReference>
<keyword evidence="4 8" id="KW-0812">Transmembrane</keyword>
<protein>
    <submittedName>
        <fullName evidence="10">Metabolite transport protein YfiG</fullName>
    </submittedName>
</protein>
<evidence type="ECO:0000256" key="3">
    <source>
        <dbReference type="ARBA" id="ARBA00022448"/>
    </source>
</evidence>
<feature type="transmembrane region" description="Helical" evidence="8">
    <location>
        <begin position="356"/>
        <end position="381"/>
    </location>
</feature>
<keyword evidence="11" id="KW-1185">Reference proteome</keyword>
<feature type="transmembrane region" description="Helical" evidence="8">
    <location>
        <begin position="55"/>
        <end position="75"/>
    </location>
</feature>
<dbReference type="PROSITE" id="PS00217">
    <property type="entry name" value="SUGAR_TRANSPORT_2"/>
    <property type="match status" value="1"/>
</dbReference>
<feature type="transmembrane region" description="Helical" evidence="8">
    <location>
        <begin position="393"/>
        <end position="413"/>
    </location>
</feature>
<dbReference type="Proteomes" id="UP000600171">
    <property type="component" value="Unassembled WGS sequence"/>
</dbReference>
<keyword evidence="5 8" id="KW-1133">Transmembrane helix</keyword>
<feature type="transmembrane region" description="Helical" evidence="8">
    <location>
        <begin position="151"/>
        <end position="171"/>
    </location>
</feature>
<comment type="subcellular location">
    <subcellularLocation>
        <location evidence="1">Cell membrane</location>
        <topology evidence="1">Multi-pass membrane protein</topology>
    </subcellularLocation>
</comment>
<dbReference type="InterPro" id="IPR036259">
    <property type="entry name" value="MFS_trans_sf"/>
</dbReference>
<evidence type="ECO:0000313" key="11">
    <source>
        <dbReference type="Proteomes" id="UP000600171"/>
    </source>
</evidence>
<feature type="transmembrane region" description="Helical" evidence="8">
    <location>
        <begin position="87"/>
        <end position="112"/>
    </location>
</feature>
<organism evidence="10 11">
    <name type="scientific">Rothia aerolata</name>
    <dbReference type="NCBI Taxonomy" id="1812262"/>
    <lineage>
        <taxon>Bacteria</taxon>
        <taxon>Bacillati</taxon>
        <taxon>Actinomycetota</taxon>
        <taxon>Actinomycetes</taxon>
        <taxon>Micrococcales</taxon>
        <taxon>Micrococcaceae</taxon>
        <taxon>Rothia</taxon>
    </lineage>
</organism>
<evidence type="ECO:0000256" key="1">
    <source>
        <dbReference type="ARBA" id="ARBA00004651"/>
    </source>
</evidence>
<evidence type="ECO:0000313" key="10">
    <source>
        <dbReference type="EMBL" id="GGH66817.1"/>
    </source>
</evidence>
<dbReference type="GO" id="GO:0005886">
    <property type="term" value="C:plasma membrane"/>
    <property type="evidence" value="ECO:0007669"/>
    <property type="project" value="UniProtKB-SubCell"/>
</dbReference>